<dbReference type="EMBL" id="JACHBI010000005">
    <property type="protein sequence ID" value="MBB5574329.1"/>
    <property type="molecule type" value="Genomic_DNA"/>
</dbReference>
<gene>
    <name evidence="2" type="ORF">GGD50_002956</name>
</gene>
<feature type="chain" id="PRO_5031166774" description="PepSY domain-containing protein" evidence="1">
    <location>
        <begin position="25"/>
        <end position="125"/>
    </location>
</feature>
<evidence type="ECO:0000256" key="1">
    <source>
        <dbReference type="SAM" id="SignalP"/>
    </source>
</evidence>
<keyword evidence="3" id="KW-1185">Reference proteome</keyword>
<evidence type="ECO:0000313" key="2">
    <source>
        <dbReference type="EMBL" id="MBB5574329.1"/>
    </source>
</evidence>
<proteinExistence type="predicted"/>
<accession>A0A7W8XS23</accession>
<keyword evidence="1" id="KW-0732">Signal</keyword>
<sequence>MRVTFIALSVAAAITMGLVSPAIAQVVVHEDQSSSDDYSDRDQTESDFLHAWNRHHDAANRWGERRDNFGPDDVIRLLERRGYQVRNLKDVGVRYLVEATRGDDNLLVSVSRGGEIMGVVHDSGY</sequence>
<organism evidence="2 3">
    <name type="scientific">Rhizobium paranaense</name>
    <dbReference type="NCBI Taxonomy" id="1650438"/>
    <lineage>
        <taxon>Bacteria</taxon>
        <taxon>Pseudomonadati</taxon>
        <taxon>Pseudomonadota</taxon>
        <taxon>Alphaproteobacteria</taxon>
        <taxon>Hyphomicrobiales</taxon>
        <taxon>Rhizobiaceae</taxon>
        <taxon>Rhizobium/Agrobacterium group</taxon>
        <taxon>Rhizobium</taxon>
    </lineage>
</organism>
<name>A0A7W8XS23_9HYPH</name>
<evidence type="ECO:0000313" key="3">
    <source>
        <dbReference type="Proteomes" id="UP000549882"/>
    </source>
</evidence>
<dbReference type="AlphaFoldDB" id="A0A7W8XS23"/>
<dbReference type="RefSeq" id="WP_183938030.1">
    <property type="nucleotide sequence ID" value="NZ_JACHBI010000005.1"/>
</dbReference>
<protein>
    <recommendedName>
        <fullName evidence="4">PepSY domain-containing protein</fullName>
    </recommendedName>
</protein>
<comment type="caution">
    <text evidence="2">The sequence shown here is derived from an EMBL/GenBank/DDBJ whole genome shotgun (WGS) entry which is preliminary data.</text>
</comment>
<feature type="signal peptide" evidence="1">
    <location>
        <begin position="1"/>
        <end position="24"/>
    </location>
</feature>
<dbReference type="Proteomes" id="UP000549882">
    <property type="component" value="Unassembled WGS sequence"/>
</dbReference>
<evidence type="ECO:0008006" key="4">
    <source>
        <dbReference type="Google" id="ProtNLM"/>
    </source>
</evidence>
<reference evidence="2 3" key="1">
    <citation type="submission" date="2020-08" db="EMBL/GenBank/DDBJ databases">
        <title>Genomic Encyclopedia of Type Strains, Phase IV (KMG-V): Genome sequencing to study the core and pangenomes of soil and plant-associated prokaryotes.</title>
        <authorList>
            <person name="Whitman W."/>
        </authorList>
    </citation>
    <scope>NUCLEOTIDE SEQUENCE [LARGE SCALE GENOMIC DNA]</scope>
    <source>
        <strain evidence="2 3">SEMIA 4064</strain>
    </source>
</reference>